<feature type="region of interest" description="Disordered" evidence="1">
    <location>
        <begin position="1"/>
        <end position="32"/>
    </location>
</feature>
<dbReference type="Proteomes" id="UP000641853">
    <property type="component" value="Unassembled WGS sequence"/>
</dbReference>
<keyword evidence="3" id="KW-1185">Reference proteome</keyword>
<feature type="region of interest" description="Disordered" evidence="1">
    <location>
        <begin position="52"/>
        <end position="118"/>
    </location>
</feature>
<evidence type="ECO:0000313" key="2">
    <source>
        <dbReference type="EMBL" id="KAF7180518.1"/>
    </source>
</evidence>
<evidence type="ECO:0000256" key="1">
    <source>
        <dbReference type="SAM" id="MobiDB-lite"/>
    </source>
</evidence>
<organism evidence="2 3">
    <name type="scientific">Aspergillus felis</name>
    <dbReference type="NCBI Taxonomy" id="1287682"/>
    <lineage>
        <taxon>Eukaryota</taxon>
        <taxon>Fungi</taxon>
        <taxon>Dikarya</taxon>
        <taxon>Ascomycota</taxon>
        <taxon>Pezizomycotina</taxon>
        <taxon>Eurotiomycetes</taxon>
        <taxon>Eurotiomycetidae</taxon>
        <taxon>Eurotiales</taxon>
        <taxon>Aspergillaceae</taxon>
        <taxon>Aspergillus</taxon>
        <taxon>Aspergillus subgen. Fumigati</taxon>
    </lineage>
</organism>
<protein>
    <submittedName>
        <fullName evidence="2">Uncharacterized protein</fullName>
    </submittedName>
</protein>
<dbReference type="AlphaFoldDB" id="A0A8H6QWV9"/>
<accession>A0A8H6QWV9</accession>
<proteinExistence type="predicted"/>
<evidence type="ECO:0000313" key="3">
    <source>
        <dbReference type="Proteomes" id="UP000641853"/>
    </source>
</evidence>
<gene>
    <name evidence="2" type="ORF">CNMCM7691_009809</name>
</gene>
<dbReference type="EMBL" id="JACBAG010001838">
    <property type="protein sequence ID" value="KAF7180518.1"/>
    <property type="molecule type" value="Genomic_DNA"/>
</dbReference>
<name>A0A8H6QWV9_9EURO</name>
<comment type="caution">
    <text evidence="2">The sequence shown here is derived from an EMBL/GenBank/DDBJ whole genome shotgun (WGS) entry which is preliminary data.</text>
</comment>
<feature type="compositionally biased region" description="Low complexity" evidence="1">
    <location>
        <begin position="52"/>
        <end position="81"/>
    </location>
</feature>
<reference evidence="2" key="1">
    <citation type="submission" date="2020-06" db="EMBL/GenBank/DDBJ databases">
        <title>Draft genome sequences of strains closely related to Aspergillus parafelis and Aspergillus hiratsukae.</title>
        <authorList>
            <person name="Dos Santos R.A.C."/>
            <person name="Rivero-Menendez O."/>
            <person name="Steenwyk J.L."/>
            <person name="Mead M.E."/>
            <person name="Goldman G.H."/>
            <person name="Alastruey-Izquierdo A."/>
            <person name="Rokas A."/>
        </authorList>
    </citation>
    <scope>NUCLEOTIDE SEQUENCE</scope>
    <source>
        <strain evidence="2">CNM-CM7691</strain>
    </source>
</reference>
<sequence>MPFMPHLSKQSAGSKKGNIHKHKHTNSVSSAEDCTNYLIASLAAGSAIITAGSAPTTESESAAESTAESIAESVAKSKSSPQPEPSEHTSPPPTDTTAAIRPAPDELPNRTPGAPPGV</sequence>